<dbReference type="RefSeq" id="WP_184934807.1">
    <property type="nucleotide sequence ID" value="NZ_JACHJV010000001.1"/>
</dbReference>
<sequence length="776" mass="86408">MAQPFQLPDFYLPHPATLNPHLEGAREHTRGWARGMGMLEGSGIWELQDLEDHDYALLCSYTHPDCDSATLDLVTDWYVWVFFFDDHFLETFKRSLDRAGGQAYLDRLPLFMPMDLSDGFPEPTNPVEAGLADLWARTVPHMSVEWRARFRESTEHLLNESIWELSNINEGRVANPVEYIEMRRKVGGAPWSAGLVEFAARAEVPARVAGSRPLRVLRDTFSDGVHLRNDLFSYEREIQDEGELSNGILVLERFLDYPTQQAAEAVNEILTSRLHQFENTLVAELPLLFAEFALTPSEIAKVGGYVKGLQDWQSGGHEWHMRSSRYMNGRAGAATTATDAATDGSRFSAIPVGLGTSAAQLRRYVDLPGGLRQFTHVPYQQVGPTPLPEFSMPFPLRLNPHLEAAREHNYAWCRDMRYTEPVSGVPDSGGWTERSMRNADVSLCGAGIAPDIPQSALELNCDWLAWGTYADDWFPMAFAYPADPIGAKACADGLKSYMPLDSPEQGPLPTTALQHGLADLWERTATPLTRAQREILRGSIEEMLDSWVWEITNMAQHRIPDPVDYIEMRRYTFGSQLTSNLARFGSEEAVPAEVWSSGTVKALVNSASDYACLMNDVFSYQKEIQFEGEIHNSVLVVQNFFGCDRDHALAIVHDLMNSRLDQFQHLAANELPILYEDFKLDAAGRQTLEDYAQGLRNWLAGILNWHAGVGRYREEELEYQPAAFLQRLAALPQSAAPVPATTPTLPVAGFTAPAASGLGTSAARIAGLLTAAATGR</sequence>
<dbReference type="SFLD" id="SFLDS00005">
    <property type="entry name" value="Isoprenoid_Synthase_Type_I"/>
    <property type="match status" value="2"/>
</dbReference>
<dbReference type="Gene3D" id="1.10.600.10">
    <property type="entry name" value="Farnesyl Diphosphate Synthase"/>
    <property type="match status" value="2"/>
</dbReference>
<dbReference type="AlphaFoldDB" id="A0A7W7QZE7"/>
<keyword evidence="2" id="KW-0479">Metal-binding</keyword>
<protein>
    <recommendedName>
        <fullName evidence="2">Terpene synthase</fullName>
        <ecNumber evidence="2">4.2.3.-</ecNumber>
    </recommendedName>
</protein>
<dbReference type="GO" id="GO:0046872">
    <property type="term" value="F:metal ion binding"/>
    <property type="evidence" value="ECO:0007669"/>
    <property type="project" value="UniProtKB-KW"/>
</dbReference>
<dbReference type="GO" id="GO:0010333">
    <property type="term" value="F:terpene synthase activity"/>
    <property type="evidence" value="ECO:0007669"/>
    <property type="project" value="InterPro"/>
</dbReference>
<evidence type="ECO:0000256" key="1">
    <source>
        <dbReference type="ARBA" id="ARBA00023239"/>
    </source>
</evidence>
<organism evidence="3 4">
    <name type="scientific">Kitasatospora kifunensis</name>
    <name type="common">Streptomyces kifunensis</name>
    <dbReference type="NCBI Taxonomy" id="58351"/>
    <lineage>
        <taxon>Bacteria</taxon>
        <taxon>Bacillati</taxon>
        <taxon>Actinomycetota</taxon>
        <taxon>Actinomycetes</taxon>
        <taxon>Kitasatosporales</taxon>
        <taxon>Streptomycetaceae</taxon>
        <taxon>Kitasatospora</taxon>
    </lineage>
</organism>
<dbReference type="PANTHER" id="PTHR35201:SF4">
    <property type="entry name" value="BETA-PINACENE SYNTHASE-RELATED"/>
    <property type="match status" value="1"/>
</dbReference>
<dbReference type="Proteomes" id="UP000540506">
    <property type="component" value="Unassembled WGS sequence"/>
</dbReference>
<comment type="cofactor">
    <cofactor evidence="2">
        <name>Mg(2+)</name>
        <dbReference type="ChEBI" id="CHEBI:18420"/>
    </cofactor>
</comment>
<comment type="similarity">
    <text evidence="2">Belongs to the terpene synthase family.</text>
</comment>
<dbReference type="InterPro" id="IPR034686">
    <property type="entry name" value="Terpene_cyclase-like_2"/>
</dbReference>
<comment type="caution">
    <text evidence="3">The sequence shown here is derived from an EMBL/GenBank/DDBJ whole genome shotgun (WGS) entry which is preliminary data.</text>
</comment>
<dbReference type="SUPFAM" id="SSF48576">
    <property type="entry name" value="Terpenoid synthases"/>
    <property type="match status" value="2"/>
</dbReference>
<dbReference type="CDD" id="cd00687">
    <property type="entry name" value="Terpene_cyclase_nonplant_C1"/>
    <property type="match status" value="1"/>
</dbReference>
<evidence type="ECO:0000313" key="4">
    <source>
        <dbReference type="Proteomes" id="UP000540506"/>
    </source>
</evidence>
<keyword evidence="2" id="KW-0460">Magnesium</keyword>
<name>A0A7W7QZE7_KITKI</name>
<accession>A0A7W7QZE7</accession>
<reference evidence="3 4" key="1">
    <citation type="submission" date="2020-08" db="EMBL/GenBank/DDBJ databases">
        <title>Sequencing the genomes of 1000 actinobacteria strains.</title>
        <authorList>
            <person name="Klenk H.-P."/>
        </authorList>
    </citation>
    <scope>NUCLEOTIDE SEQUENCE [LARGE SCALE GENOMIC DNA]</scope>
    <source>
        <strain evidence="3 4">DSM 41654</strain>
    </source>
</reference>
<dbReference type="EC" id="4.2.3.-" evidence="2"/>
<keyword evidence="4" id="KW-1185">Reference proteome</keyword>
<dbReference type="SFLD" id="SFLDG01020">
    <property type="entry name" value="Terpene_Cyclase_Like_2"/>
    <property type="match status" value="2"/>
</dbReference>
<keyword evidence="1 2" id="KW-0456">Lyase</keyword>
<evidence type="ECO:0000313" key="3">
    <source>
        <dbReference type="EMBL" id="MBB4922671.1"/>
    </source>
</evidence>
<dbReference type="EMBL" id="JACHJV010000001">
    <property type="protein sequence ID" value="MBB4922671.1"/>
    <property type="molecule type" value="Genomic_DNA"/>
</dbReference>
<proteinExistence type="inferred from homology"/>
<dbReference type="PANTHER" id="PTHR35201">
    <property type="entry name" value="TERPENE SYNTHASE"/>
    <property type="match status" value="1"/>
</dbReference>
<gene>
    <name evidence="3" type="ORF">FHR34_001664</name>
</gene>
<dbReference type="Pfam" id="PF19086">
    <property type="entry name" value="Terpene_syn_C_2"/>
    <property type="match status" value="2"/>
</dbReference>
<evidence type="ECO:0000256" key="2">
    <source>
        <dbReference type="RuleBase" id="RU366034"/>
    </source>
</evidence>
<dbReference type="InterPro" id="IPR008949">
    <property type="entry name" value="Isoprenoid_synthase_dom_sf"/>
</dbReference>